<dbReference type="PANTHER" id="PTHR12107">
    <property type="entry name" value="VOLTAGE-DEPENDENT CALCIUM CHANNEL GAMMA SUBUNIT"/>
    <property type="match status" value="1"/>
</dbReference>
<feature type="compositionally biased region" description="Acidic residues" evidence="2">
    <location>
        <begin position="317"/>
        <end position="337"/>
    </location>
</feature>
<dbReference type="STRING" id="6832.A0A553NUC7"/>
<dbReference type="GO" id="GO:0098970">
    <property type="term" value="P:postsynaptic neurotransmitter receptor diffusion trapping"/>
    <property type="evidence" value="ECO:0007669"/>
    <property type="project" value="TreeGrafter"/>
</dbReference>
<dbReference type="EMBL" id="VCGU01000010">
    <property type="protein sequence ID" value="TRY69035.1"/>
    <property type="molecule type" value="Genomic_DNA"/>
</dbReference>
<sequence>MEGKGSMEPMAPVQLRDIVPEVSPTGWVFLFVNIARLSLFIGQVIYIAILKAEVGSKLVPISLLSPPRLTYQYGWSFLLLVISFLSCEAAGVSSIFLYMHHHQYRYLCRQDESRIGVHLLKNLAAPLTGADQLTTNGDIIREAINKAEDELEQQEEHEDTRDMSRFMDHKHIPTMTVAEANKRRDSAENNPVWAVGNGRLKGAQGVTKSLAVVDPFQAGVFPPEKTTRLVSHPWNQAHFHPRLNGQLKSSSGSPPKRRADMFLCARHRAASLRRHNRRVDHESNLFECQALPKQSRHHHPSHQAAQYPRISDGNSSQEDDEDEDDRSEITADGDDEDSFRALLHQERRNNGMLSADRHQPNSHVLSSRNPPHITMDSFTNPSFFQPHLDSSRAHSAPSPFCPASHHHPTLPNSVPRPATVAEGLPEFHQCCQCVHCGFTLTNEGPSSSKSHHAAGCRGVSVGVGVGDPDPDSFLSRASVMHSLVGPRKCLCEDSAHHSASVTSHHNLMQSPPLPHYPSDCGLYETGVGDPFFLDQDTRV</sequence>
<gene>
    <name evidence="4" type="ORF">TCAL_16504</name>
</gene>
<organism evidence="4 5">
    <name type="scientific">Tigriopus californicus</name>
    <name type="common">Marine copepod</name>
    <dbReference type="NCBI Taxonomy" id="6832"/>
    <lineage>
        <taxon>Eukaryota</taxon>
        <taxon>Metazoa</taxon>
        <taxon>Ecdysozoa</taxon>
        <taxon>Arthropoda</taxon>
        <taxon>Crustacea</taxon>
        <taxon>Multicrustacea</taxon>
        <taxon>Hexanauplia</taxon>
        <taxon>Copepoda</taxon>
        <taxon>Harpacticoida</taxon>
        <taxon>Harpacticidae</taxon>
        <taxon>Tigriopus</taxon>
    </lineage>
</organism>
<evidence type="ECO:0000313" key="5">
    <source>
        <dbReference type="Proteomes" id="UP000318571"/>
    </source>
</evidence>
<dbReference type="GO" id="GO:0005245">
    <property type="term" value="F:voltage-gated calcium channel activity"/>
    <property type="evidence" value="ECO:0007669"/>
    <property type="project" value="TreeGrafter"/>
</dbReference>
<dbReference type="GO" id="GO:0032281">
    <property type="term" value="C:AMPA glutamate receptor complex"/>
    <property type="evidence" value="ECO:0007669"/>
    <property type="project" value="TreeGrafter"/>
</dbReference>
<feature type="region of interest" description="Disordered" evidence="2">
    <location>
        <begin position="292"/>
        <end position="337"/>
    </location>
</feature>
<feature type="transmembrane region" description="Helical" evidence="3">
    <location>
        <begin position="27"/>
        <end position="52"/>
    </location>
</feature>
<feature type="transmembrane region" description="Helical" evidence="3">
    <location>
        <begin position="73"/>
        <end position="99"/>
    </location>
</feature>
<dbReference type="AlphaFoldDB" id="A0A553NUC7"/>
<dbReference type="Gene3D" id="1.20.140.150">
    <property type="match status" value="1"/>
</dbReference>
<reference evidence="4 5" key="1">
    <citation type="journal article" date="2018" name="Nat. Ecol. Evol.">
        <title>Genomic signatures of mitonuclear coevolution across populations of Tigriopus californicus.</title>
        <authorList>
            <person name="Barreto F.S."/>
            <person name="Watson E.T."/>
            <person name="Lima T.G."/>
            <person name="Willett C.S."/>
            <person name="Edmands S."/>
            <person name="Li W."/>
            <person name="Burton R.S."/>
        </authorList>
    </citation>
    <scope>NUCLEOTIDE SEQUENCE [LARGE SCALE GENOMIC DNA]</scope>
    <source>
        <strain evidence="4 5">San Diego</strain>
    </source>
</reference>
<keyword evidence="3" id="KW-0812">Transmembrane</keyword>
<keyword evidence="1" id="KW-0175">Coiled coil</keyword>
<dbReference type="GO" id="GO:0099590">
    <property type="term" value="P:neurotransmitter receptor internalization"/>
    <property type="evidence" value="ECO:0007669"/>
    <property type="project" value="TreeGrafter"/>
</dbReference>
<keyword evidence="3" id="KW-1133">Transmembrane helix</keyword>
<accession>A0A553NUC7</accession>
<evidence type="ECO:0000256" key="1">
    <source>
        <dbReference type="SAM" id="Coils"/>
    </source>
</evidence>
<keyword evidence="3" id="KW-0472">Membrane</keyword>
<dbReference type="Proteomes" id="UP000318571">
    <property type="component" value="Chromosome 1"/>
</dbReference>
<feature type="coiled-coil region" evidence="1">
    <location>
        <begin position="130"/>
        <end position="160"/>
    </location>
</feature>
<dbReference type="GO" id="GO:0016247">
    <property type="term" value="F:channel regulator activity"/>
    <property type="evidence" value="ECO:0007669"/>
    <property type="project" value="TreeGrafter"/>
</dbReference>
<dbReference type="GO" id="GO:0098839">
    <property type="term" value="C:postsynaptic density membrane"/>
    <property type="evidence" value="ECO:0007669"/>
    <property type="project" value="TreeGrafter"/>
</dbReference>
<proteinExistence type="predicted"/>
<protein>
    <submittedName>
        <fullName evidence="4">Uncharacterized protein</fullName>
    </submittedName>
</protein>
<keyword evidence="5" id="KW-1185">Reference proteome</keyword>
<evidence type="ECO:0000256" key="2">
    <source>
        <dbReference type="SAM" id="MobiDB-lite"/>
    </source>
</evidence>
<name>A0A553NUC7_TIGCA</name>
<dbReference type="PANTHER" id="PTHR12107:SF0">
    <property type="entry name" value="STARGAZIN (MAMMALIAN CALCIUM CHANNEL) HOMOLOG"/>
    <property type="match status" value="1"/>
</dbReference>
<evidence type="ECO:0000256" key="3">
    <source>
        <dbReference type="SAM" id="Phobius"/>
    </source>
</evidence>
<dbReference type="InterPro" id="IPR051072">
    <property type="entry name" value="CACNG_subunit"/>
</dbReference>
<dbReference type="GO" id="GO:0098943">
    <property type="term" value="P:neurotransmitter receptor transport, postsynaptic endosome to lysosome"/>
    <property type="evidence" value="ECO:0007669"/>
    <property type="project" value="TreeGrafter"/>
</dbReference>
<comment type="caution">
    <text evidence="4">The sequence shown here is derived from an EMBL/GenBank/DDBJ whole genome shotgun (WGS) entry which is preliminary data.</text>
</comment>
<dbReference type="GO" id="GO:0051968">
    <property type="term" value="P:positive regulation of synaptic transmission, glutamatergic"/>
    <property type="evidence" value="ECO:0007669"/>
    <property type="project" value="TreeGrafter"/>
</dbReference>
<evidence type="ECO:0000313" key="4">
    <source>
        <dbReference type="EMBL" id="TRY69035.1"/>
    </source>
</evidence>
<dbReference type="GO" id="GO:0019226">
    <property type="term" value="P:transmission of nerve impulse"/>
    <property type="evidence" value="ECO:0007669"/>
    <property type="project" value="TreeGrafter"/>
</dbReference>